<dbReference type="AlphaFoldDB" id="A0A9I9EEF0"/>
<sequence>MTTHNASTATHDTPTITHDTLTVTHRTPRLTHDTLTSTHNVSCFYLARCFLMRYIREIVSKDTNIITDAIDMRSSYSKLKLDEERAEWTEFLAWYI</sequence>
<evidence type="ECO:0000313" key="1">
    <source>
        <dbReference type="EnsemblPlants" id="MELO3C032671.2.1"/>
    </source>
</evidence>
<protein>
    <submittedName>
        <fullName evidence="1">Uncharacterized protein</fullName>
    </submittedName>
</protein>
<reference evidence="1" key="1">
    <citation type="submission" date="2023-03" db="UniProtKB">
        <authorList>
            <consortium name="EnsemblPlants"/>
        </authorList>
    </citation>
    <scope>IDENTIFICATION</scope>
</reference>
<dbReference type="EnsemblPlants" id="MELO3C032671.2.1">
    <property type="protein sequence ID" value="MELO3C032671.2.1"/>
    <property type="gene ID" value="MELO3C032671.2"/>
</dbReference>
<organism evidence="1">
    <name type="scientific">Cucumis melo</name>
    <name type="common">Muskmelon</name>
    <dbReference type="NCBI Taxonomy" id="3656"/>
    <lineage>
        <taxon>Eukaryota</taxon>
        <taxon>Viridiplantae</taxon>
        <taxon>Streptophyta</taxon>
        <taxon>Embryophyta</taxon>
        <taxon>Tracheophyta</taxon>
        <taxon>Spermatophyta</taxon>
        <taxon>Magnoliopsida</taxon>
        <taxon>eudicotyledons</taxon>
        <taxon>Gunneridae</taxon>
        <taxon>Pentapetalae</taxon>
        <taxon>rosids</taxon>
        <taxon>fabids</taxon>
        <taxon>Cucurbitales</taxon>
        <taxon>Cucurbitaceae</taxon>
        <taxon>Benincaseae</taxon>
        <taxon>Cucumis</taxon>
    </lineage>
</organism>
<accession>A0A9I9EEF0</accession>
<dbReference type="Gramene" id="MELO3C032671.2.1">
    <property type="protein sequence ID" value="MELO3C032671.2.1"/>
    <property type="gene ID" value="MELO3C032671.2"/>
</dbReference>
<proteinExistence type="predicted"/>
<name>A0A9I9EEF0_CUCME</name>